<evidence type="ECO:0000256" key="7">
    <source>
        <dbReference type="ARBA" id="ARBA00033354"/>
    </source>
</evidence>
<comment type="catalytic activity">
    <reaction evidence="8">
        <text>2 cob(II)yrinate a,c diamide + reduced [electron-transfer flavoprotein] + 2 ATP = 2 adenosylcob(III)yrinate a,c-diamide + 2 triphosphate + oxidized [electron-transfer flavoprotein] + 3 H(+)</text>
        <dbReference type="Rhea" id="RHEA:11528"/>
        <dbReference type="Rhea" id="RHEA-COMP:10685"/>
        <dbReference type="Rhea" id="RHEA-COMP:10686"/>
        <dbReference type="ChEBI" id="CHEBI:15378"/>
        <dbReference type="ChEBI" id="CHEBI:18036"/>
        <dbReference type="ChEBI" id="CHEBI:30616"/>
        <dbReference type="ChEBI" id="CHEBI:57692"/>
        <dbReference type="ChEBI" id="CHEBI:58307"/>
        <dbReference type="ChEBI" id="CHEBI:58503"/>
        <dbReference type="ChEBI" id="CHEBI:58537"/>
        <dbReference type="EC" id="2.5.1.17"/>
    </reaction>
</comment>
<dbReference type="InterPro" id="IPR003724">
    <property type="entry name" value="CblAdoTrfase_CobA"/>
</dbReference>
<evidence type="ECO:0000256" key="5">
    <source>
        <dbReference type="ARBA" id="ARBA00031529"/>
    </source>
</evidence>
<dbReference type="AlphaFoldDB" id="F5YLB2"/>
<dbReference type="GO" id="GO:0005524">
    <property type="term" value="F:ATP binding"/>
    <property type="evidence" value="ECO:0007669"/>
    <property type="project" value="InterPro"/>
</dbReference>
<dbReference type="OrthoDB" id="9810309at2"/>
<dbReference type="SUPFAM" id="SSF52540">
    <property type="entry name" value="P-loop containing nucleoside triphosphate hydrolases"/>
    <property type="match status" value="1"/>
</dbReference>
<evidence type="ECO:0000256" key="9">
    <source>
        <dbReference type="ARBA" id="ARBA00048692"/>
    </source>
</evidence>
<proteinExistence type="inferred from homology"/>
<dbReference type="Pfam" id="PF02572">
    <property type="entry name" value="CobA_CobO_BtuR"/>
    <property type="match status" value="1"/>
</dbReference>
<evidence type="ECO:0000256" key="3">
    <source>
        <dbReference type="ARBA" id="ARBA00012454"/>
    </source>
</evidence>
<dbReference type="PANTHER" id="PTHR46638">
    <property type="entry name" value="CORRINOID ADENOSYLTRANSFERASE"/>
    <property type="match status" value="1"/>
</dbReference>
<keyword evidence="11" id="KW-1185">Reference proteome</keyword>
<comment type="function">
    <text evidence="4">Required for both de novo synthesis of the corrin ring for the assimilation of exogenous corrinoids. Participates in the adenosylation of a variety of incomplete and complete corrinoids.</text>
</comment>
<comment type="pathway">
    <text evidence="1">Cofactor biosynthesis; adenosylcobalamin biosynthesis; adenosylcobalamin from cob(II)yrinate a,c-diamide: step 2/7.</text>
</comment>
<protein>
    <recommendedName>
        <fullName evidence="3">corrinoid adenosyltransferase</fullName>
        <ecNumber evidence="3">2.5.1.17</ecNumber>
    </recommendedName>
    <alternativeName>
        <fullName evidence="5">Cob(II)alamin adenosyltransferase</fullName>
    </alternativeName>
    <alternativeName>
        <fullName evidence="7">Cob(II)yrinic acid a,c-diamide adenosyltransferase</fullName>
    </alternativeName>
    <alternativeName>
        <fullName evidence="6">Cobinamide/cobalamin adenosyltransferase</fullName>
    </alternativeName>
</protein>
<evidence type="ECO:0000256" key="8">
    <source>
        <dbReference type="ARBA" id="ARBA00048555"/>
    </source>
</evidence>
<evidence type="ECO:0000313" key="10">
    <source>
        <dbReference type="EMBL" id="AEF83749.1"/>
    </source>
</evidence>
<evidence type="ECO:0000256" key="2">
    <source>
        <dbReference type="ARBA" id="ARBA00007487"/>
    </source>
</evidence>
<comment type="similarity">
    <text evidence="2">Belongs to the Cob(I)alamin adenosyltransferase family.</text>
</comment>
<dbReference type="STRING" id="545694.TREPR_0530"/>
<dbReference type="EC" id="2.5.1.17" evidence="3"/>
<name>F5YLB2_TREPZ</name>
<keyword evidence="10" id="KW-0808">Transferase</keyword>
<evidence type="ECO:0000256" key="1">
    <source>
        <dbReference type="ARBA" id="ARBA00005121"/>
    </source>
</evidence>
<dbReference type="eggNOG" id="COG2109">
    <property type="taxonomic scope" value="Bacteria"/>
</dbReference>
<dbReference type="GO" id="GO:0008817">
    <property type="term" value="F:corrinoid adenosyltransferase activity"/>
    <property type="evidence" value="ECO:0007669"/>
    <property type="project" value="UniProtKB-EC"/>
</dbReference>
<dbReference type="Proteomes" id="UP000009223">
    <property type="component" value="Chromosome"/>
</dbReference>
<evidence type="ECO:0000313" key="11">
    <source>
        <dbReference type="Proteomes" id="UP000009223"/>
    </source>
</evidence>
<dbReference type="KEGG" id="tpi:TREPR_0530"/>
<dbReference type="RefSeq" id="WP_015709490.1">
    <property type="nucleotide sequence ID" value="NC_015578.1"/>
</dbReference>
<dbReference type="EMBL" id="CP001843">
    <property type="protein sequence ID" value="AEF83749.1"/>
    <property type="molecule type" value="Genomic_DNA"/>
</dbReference>
<dbReference type="GO" id="GO:0009236">
    <property type="term" value="P:cobalamin biosynthetic process"/>
    <property type="evidence" value="ECO:0007669"/>
    <property type="project" value="InterPro"/>
</dbReference>
<dbReference type="PANTHER" id="PTHR46638:SF1">
    <property type="entry name" value="CORRINOID ADENOSYLTRANSFERASE"/>
    <property type="match status" value="1"/>
</dbReference>
<accession>F5YLB2</accession>
<dbReference type="Gene3D" id="3.40.50.300">
    <property type="entry name" value="P-loop containing nucleotide triphosphate hydrolases"/>
    <property type="match status" value="1"/>
</dbReference>
<dbReference type="PIRSF" id="PIRSF015617">
    <property type="entry name" value="Adensltrnsf_CobA"/>
    <property type="match status" value="1"/>
</dbReference>
<sequence>MIHIYTGDGKGKTTAALGLALRAAGSGKRVVILQFMKGRDTGEIHSLKFVPNITVLRNKKDYGFFRNLVEDTRTEMTDDNNSNLKEALALPCDLLVMDEVLSAYNLGALDRELIDDLVFKTGEKPELVLTGRDPPPHLVEAADYVSEIRKIKHPYDLGVKAREGIEY</sequence>
<evidence type="ECO:0000256" key="6">
    <source>
        <dbReference type="ARBA" id="ARBA00033334"/>
    </source>
</evidence>
<gene>
    <name evidence="10" type="ordered locus">TREPR_0530</name>
</gene>
<organism evidence="10 11">
    <name type="scientific">Treponema primitia (strain ATCC BAA-887 / DSM 12427 / ZAS-2)</name>
    <dbReference type="NCBI Taxonomy" id="545694"/>
    <lineage>
        <taxon>Bacteria</taxon>
        <taxon>Pseudomonadati</taxon>
        <taxon>Spirochaetota</taxon>
        <taxon>Spirochaetia</taxon>
        <taxon>Spirochaetales</taxon>
        <taxon>Treponemataceae</taxon>
        <taxon>Treponema</taxon>
    </lineage>
</organism>
<evidence type="ECO:0000256" key="4">
    <source>
        <dbReference type="ARBA" id="ARBA00024929"/>
    </source>
</evidence>
<reference evidence="10 11" key="2">
    <citation type="journal article" date="2011" name="ISME J.">
        <title>RNA-seq reveals cooperative metabolic interactions between two termite-gut spirochete species in co-culture.</title>
        <authorList>
            <person name="Rosenthal A.Z."/>
            <person name="Matson E.G."/>
            <person name="Eldar A."/>
            <person name="Leadbetter J.R."/>
        </authorList>
    </citation>
    <scope>NUCLEOTIDE SEQUENCE [LARGE SCALE GENOMIC DNA]</scope>
    <source>
        <strain evidence="11">ATCC BAA-887 / DSM 12427 / ZAS-2</strain>
    </source>
</reference>
<reference evidence="11" key="1">
    <citation type="submission" date="2009-12" db="EMBL/GenBank/DDBJ databases">
        <title>Complete sequence of Treponema primitia strain ZAS-2.</title>
        <authorList>
            <person name="Tetu S.G."/>
            <person name="Matson E."/>
            <person name="Ren Q."/>
            <person name="Seshadri R."/>
            <person name="Elbourne L."/>
            <person name="Hassan K.A."/>
            <person name="Durkin A."/>
            <person name="Radune D."/>
            <person name="Mohamoud Y."/>
            <person name="Shay R."/>
            <person name="Jin S."/>
            <person name="Zhang X."/>
            <person name="Lucey K."/>
            <person name="Ballor N.R."/>
            <person name="Ottesen E."/>
            <person name="Rosenthal R."/>
            <person name="Allen A."/>
            <person name="Leadbetter J.R."/>
            <person name="Paulsen I.T."/>
        </authorList>
    </citation>
    <scope>NUCLEOTIDE SEQUENCE [LARGE SCALE GENOMIC DNA]</scope>
    <source>
        <strain evidence="11">ATCC BAA-887 / DSM 12427 / ZAS-2</strain>
    </source>
</reference>
<dbReference type="HOGENOM" id="CLU_088595_2_0_12"/>
<comment type="catalytic activity">
    <reaction evidence="9">
        <text>2 cob(II)alamin + reduced [electron-transfer flavoprotein] + 2 ATP = 2 adenosylcob(III)alamin + 2 triphosphate + oxidized [electron-transfer flavoprotein] + 3 H(+)</text>
        <dbReference type="Rhea" id="RHEA:28671"/>
        <dbReference type="Rhea" id="RHEA-COMP:10685"/>
        <dbReference type="Rhea" id="RHEA-COMP:10686"/>
        <dbReference type="ChEBI" id="CHEBI:15378"/>
        <dbReference type="ChEBI" id="CHEBI:16304"/>
        <dbReference type="ChEBI" id="CHEBI:18036"/>
        <dbReference type="ChEBI" id="CHEBI:18408"/>
        <dbReference type="ChEBI" id="CHEBI:30616"/>
        <dbReference type="ChEBI" id="CHEBI:57692"/>
        <dbReference type="ChEBI" id="CHEBI:58307"/>
        <dbReference type="EC" id="2.5.1.17"/>
    </reaction>
</comment>
<dbReference type="InterPro" id="IPR027417">
    <property type="entry name" value="P-loop_NTPase"/>
</dbReference>